<sequence>MVRHGPRLGTARRERDLREGTTWDPGLPLLAGRGSATTTTRPTTIHLSNGVLR</sequence>
<evidence type="ECO:0000313" key="3">
    <source>
        <dbReference type="Proteomes" id="UP001500571"/>
    </source>
</evidence>
<reference evidence="2 3" key="1">
    <citation type="journal article" date="2019" name="Int. J. Syst. Evol. Microbiol.">
        <title>The Global Catalogue of Microorganisms (GCM) 10K type strain sequencing project: providing services to taxonomists for standard genome sequencing and annotation.</title>
        <authorList>
            <consortium name="The Broad Institute Genomics Platform"/>
            <consortium name="The Broad Institute Genome Sequencing Center for Infectious Disease"/>
            <person name="Wu L."/>
            <person name="Ma J."/>
        </authorList>
    </citation>
    <scope>NUCLEOTIDE SEQUENCE [LARGE SCALE GENOMIC DNA]</scope>
    <source>
        <strain evidence="2 3">JCM 15309</strain>
    </source>
</reference>
<accession>A0ABN2QXV3</accession>
<name>A0ABN2QXV3_9ACTN</name>
<organism evidence="2 3">
    <name type="scientific">Nocardioides panacihumi</name>
    <dbReference type="NCBI Taxonomy" id="400774"/>
    <lineage>
        <taxon>Bacteria</taxon>
        <taxon>Bacillati</taxon>
        <taxon>Actinomycetota</taxon>
        <taxon>Actinomycetes</taxon>
        <taxon>Propionibacteriales</taxon>
        <taxon>Nocardioidaceae</taxon>
        <taxon>Nocardioides</taxon>
    </lineage>
</organism>
<evidence type="ECO:0000256" key="1">
    <source>
        <dbReference type="SAM" id="MobiDB-lite"/>
    </source>
</evidence>
<dbReference type="EMBL" id="BAAAPB010000002">
    <property type="protein sequence ID" value="GAA1959992.1"/>
    <property type="molecule type" value="Genomic_DNA"/>
</dbReference>
<protein>
    <submittedName>
        <fullName evidence="2">Uncharacterized protein</fullName>
    </submittedName>
</protein>
<dbReference type="RefSeq" id="WP_344044624.1">
    <property type="nucleotide sequence ID" value="NZ_BAAAPB010000002.1"/>
</dbReference>
<dbReference type="Proteomes" id="UP001500571">
    <property type="component" value="Unassembled WGS sequence"/>
</dbReference>
<feature type="region of interest" description="Disordered" evidence="1">
    <location>
        <begin position="1"/>
        <end position="42"/>
    </location>
</feature>
<evidence type="ECO:0000313" key="2">
    <source>
        <dbReference type="EMBL" id="GAA1959992.1"/>
    </source>
</evidence>
<feature type="compositionally biased region" description="Basic and acidic residues" evidence="1">
    <location>
        <begin position="11"/>
        <end position="21"/>
    </location>
</feature>
<comment type="caution">
    <text evidence="2">The sequence shown here is derived from an EMBL/GenBank/DDBJ whole genome shotgun (WGS) entry which is preliminary data.</text>
</comment>
<keyword evidence="3" id="KW-1185">Reference proteome</keyword>
<gene>
    <name evidence="2" type="ORF">GCM10009798_19490</name>
</gene>
<proteinExistence type="predicted"/>